<evidence type="ECO:0000313" key="2">
    <source>
        <dbReference type="Proteomes" id="UP000030746"/>
    </source>
</evidence>
<dbReference type="EMBL" id="KB201304">
    <property type="protein sequence ID" value="ESO97647.1"/>
    <property type="molecule type" value="Genomic_DNA"/>
</dbReference>
<sequence>MGSQKSPYFDANSVFYIGLLYICIYETLAVSWPTNGQQTSWNNRPSYNQYYQYQRAYPGLYNRPTTAPNAYSKNSAAITTRTTYPYYRSSTYNRYPQQQQQQRWGMPRFPAFLPPLRNYQQVNRLEPFLPPPSGDRNIPLTPGVMRMLGISPHGHMMNRMGMNQPYGPDRTVGGITVDGSDVSYA</sequence>
<reference evidence="1 2" key="1">
    <citation type="journal article" date="2013" name="Nature">
        <title>Insights into bilaterian evolution from three spiralian genomes.</title>
        <authorList>
            <person name="Simakov O."/>
            <person name="Marletaz F."/>
            <person name="Cho S.J."/>
            <person name="Edsinger-Gonzales E."/>
            <person name="Havlak P."/>
            <person name="Hellsten U."/>
            <person name="Kuo D.H."/>
            <person name="Larsson T."/>
            <person name="Lv J."/>
            <person name="Arendt D."/>
            <person name="Savage R."/>
            <person name="Osoegawa K."/>
            <person name="de Jong P."/>
            <person name="Grimwood J."/>
            <person name="Chapman J.A."/>
            <person name="Shapiro H."/>
            <person name="Aerts A."/>
            <person name="Otillar R.P."/>
            <person name="Terry A.Y."/>
            <person name="Boore J.L."/>
            <person name="Grigoriev I.V."/>
            <person name="Lindberg D.R."/>
            <person name="Seaver E.C."/>
            <person name="Weisblat D.A."/>
            <person name="Putnam N.H."/>
            <person name="Rokhsar D.S."/>
        </authorList>
    </citation>
    <scope>NUCLEOTIDE SEQUENCE [LARGE SCALE GENOMIC DNA]</scope>
</reference>
<dbReference type="AlphaFoldDB" id="V4AKL0"/>
<protein>
    <submittedName>
        <fullName evidence="1">Uncharacterized protein</fullName>
    </submittedName>
</protein>
<evidence type="ECO:0000313" key="1">
    <source>
        <dbReference type="EMBL" id="ESO97647.1"/>
    </source>
</evidence>
<accession>V4AKL0</accession>
<dbReference type="RefSeq" id="XP_009051504.1">
    <property type="nucleotide sequence ID" value="XM_009053256.1"/>
</dbReference>
<keyword evidence="2" id="KW-1185">Reference proteome</keyword>
<dbReference type="Proteomes" id="UP000030746">
    <property type="component" value="Unassembled WGS sequence"/>
</dbReference>
<name>V4AKL0_LOTGI</name>
<gene>
    <name evidence="1" type="ORF">LOTGIDRAFT_228268</name>
</gene>
<proteinExistence type="predicted"/>
<dbReference type="HOGENOM" id="CLU_1462897_0_0_1"/>
<dbReference type="CTD" id="20247606"/>
<dbReference type="KEGG" id="lgi:LOTGIDRAFT_228268"/>
<dbReference type="GeneID" id="20247606"/>
<organism evidence="1 2">
    <name type="scientific">Lottia gigantea</name>
    <name type="common">Giant owl limpet</name>
    <dbReference type="NCBI Taxonomy" id="225164"/>
    <lineage>
        <taxon>Eukaryota</taxon>
        <taxon>Metazoa</taxon>
        <taxon>Spiralia</taxon>
        <taxon>Lophotrochozoa</taxon>
        <taxon>Mollusca</taxon>
        <taxon>Gastropoda</taxon>
        <taxon>Patellogastropoda</taxon>
        <taxon>Lottioidea</taxon>
        <taxon>Lottiidae</taxon>
        <taxon>Lottia</taxon>
    </lineage>
</organism>